<keyword evidence="2" id="KW-0472">Membrane</keyword>
<feature type="region of interest" description="Disordered" evidence="1">
    <location>
        <begin position="1"/>
        <end position="26"/>
    </location>
</feature>
<accession>A0ABD6ECK2</accession>
<dbReference type="EMBL" id="JBGFUD010001979">
    <property type="protein sequence ID" value="MFH4976992.1"/>
    <property type="molecule type" value="Genomic_DNA"/>
</dbReference>
<feature type="transmembrane region" description="Helical" evidence="2">
    <location>
        <begin position="50"/>
        <end position="72"/>
    </location>
</feature>
<dbReference type="Proteomes" id="UP001608902">
    <property type="component" value="Unassembled WGS sequence"/>
</dbReference>
<keyword evidence="2" id="KW-0812">Transmembrane</keyword>
<sequence>MQRNARRPSHGSNVSLNSHRKSSINPRDLERIQAAVQATVQNRHRLSPRFIIFIIVLSPIFIFVYNCAVTHFDGSLIRVVSCG</sequence>
<name>A0ABD6ECK2_9BILA</name>
<evidence type="ECO:0000256" key="2">
    <source>
        <dbReference type="SAM" id="Phobius"/>
    </source>
</evidence>
<organism evidence="3 4">
    <name type="scientific">Gnathostoma spinigerum</name>
    <dbReference type="NCBI Taxonomy" id="75299"/>
    <lineage>
        <taxon>Eukaryota</taxon>
        <taxon>Metazoa</taxon>
        <taxon>Ecdysozoa</taxon>
        <taxon>Nematoda</taxon>
        <taxon>Chromadorea</taxon>
        <taxon>Rhabditida</taxon>
        <taxon>Spirurina</taxon>
        <taxon>Gnathostomatomorpha</taxon>
        <taxon>Gnathostomatoidea</taxon>
        <taxon>Gnathostomatidae</taxon>
        <taxon>Gnathostoma</taxon>
    </lineage>
</organism>
<comment type="caution">
    <text evidence="3">The sequence shown here is derived from an EMBL/GenBank/DDBJ whole genome shotgun (WGS) entry which is preliminary data.</text>
</comment>
<reference evidence="3 4" key="1">
    <citation type="submission" date="2024-08" db="EMBL/GenBank/DDBJ databases">
        <title>Gnathostoma spinigerum genome.</title>
        <authorList>
            <person name="Gonzalez-Bertolin B."/>
            <person name="Monzon S."/>
            <person name="Zaballos A."/>
            <person name="Jimenez P."/>
            <person name="Dekumyoy P."/>
            <person name="Varona S."/>
            <person name="Cuesta I."/>
            <person name="Sumanam S."/>
            <person name="Adisakwattana P."/>
            <person name="Gasser R.B."/>
            <person name="Hernandez-Gonzalez A."/>
            <person name="Young N.D."/>
            <person name="Perteguer M.J."/>
        </authorList>
    </citation>
    <scope>NUCLEOTIDE SEQUENCE [LARGE SCALE GENOMIC DNA]</scope>
    <source>
        <strain evidence="3">AL3</strain>
        <tissue evidence="3">Liver</tissue>
    </source>
</reference>
<gene>
    <name evidence="3" type="ORF">AB6A40_003701</name>
</gene>
<keyword evidence="4" id="KW-1185">Reference proteome</keyword>
<keyword evidence="2" id="KW-1133">Transmembrane helix</keyword>
<evidence type="ECO:0000313" key="3">
    <source>
        <dbReference type="EMBL" id="MFH4976992.1"/>
    </source>
</evidence>
<evidence type="ECO:0000256" key="1">
    <source>
        <dbReference type="SAM" id="MobiDB-lite"/>
    </source>
</evidence>
<dbReference type="AlphaFoldDB" id="A0ABD6ECK2"/>
<proteinExistence type="predicted"/>
<protein>
    <submittedName>
        <fullName evidence="3">Uncharacterized protein</fullName>
    </submittedName>
</protein>
<evidence type="ECO:0000313" key="4">
    <source>
        <dbReference type="Proteomes" id="UP001608902"/>
    </source>
</evidence>